<feature type="signal peptide" evidence="1">
    <location>
        <begin position="1"/>
        <end position="22"/>
    </location>
</feature>
<gene>
    <name evidence="2" type="ORF">HF854_12060</name>
</gene>
<evidence type="ECO:0000313" key="3">
    <source>
        <dbReference type="Proteomes" id="UP000522333"/>
    </source>
</evidence>
<proteinExistence type="predicted"/>
<organism evidence="2 3">
    <name type="scientific">Desulfovibrio piger</name>
    <dbReference type="NCBI Taxonomy" id="901"/>
    <lineage>
        <taxon>Bacteria</taxon>
        <taxon>Pseudomonadati</taxon>
        <taxon>Thermodesulfobacteriota</taxon>
        <taxon>Desulfovibrionia</taxon>
        <taxon>Desulfovibrionales</taxon>
        <taxon>Desulfovibrionaceae</taxon>
        <taxon>Desulfovibrio</taxon>
    </lineage>
</organism>
<sequence length="177" mass="19372">MKHFSMLILVAQLLAFSLPAHAEGLQALVIDRDVKGANVRNGPSGRVINVIPFAPPDATDELLERRVVTIVGQEGKWFLVEYDGDKKGWMHGSVLGFCAASTEDGKAKLKAAPHSLLKAGRVVASVPDEARLVLTGVDLATEPGWARVEYVDPQGRRISGWLSRQNLFVNPYNACWR</sequence>
<name>A0A848CF64_9BACT</name>
<feature type="chain" id="PRO_5032759024" evidence="1">
    <location>
        <begin position="23"/>
        <end position="177"/>
    </location>
</feature>
<comment type="caution">
    <text evidence="2">The sequence shown here is derived from an EMBL/GenBank/DDBJ whole genome shotgun (WGS) entry which is preliminary data.</text>
</comment>
<dbReference type="RefSeq" id="WP_168936503.1">
    <property type="nucleotide sequence ID" value="NZ_JABAFY010000085.1"/>
</dbReference>
<evidence type="ECO:0000313" key="2">
    <source>
        <dbReference type="EMBL" id="NME53225.1"/>
    </source>
</evidence>
<accession>A0A848CF64</accession>
<dbReference type="EMBL" id="JABAFY010000085">
    <property type="protein sequence ID" value="NME53225.1"/>
    <property type="molecule type" value="Genomic_DNA"/>
</dbReference>
<keyword evidence="1" id="KW-0732">Signal</keyword>
<evidence type="ECO:0000256" key="1">
    <source>
        <dbReference type="SAM" id="SignalP"/>
    </source>
</evidence>
<reference evidence="2 3" key="1">
    <citation type="submission" date="2020-04" db="EMBL/GenBank/DDBJ databases">
        <authorList>
            <person name="Hitch T.C.A."/>
            <person name="Wylensek D."/>
            <person name="Clavel T."/>
        </authorList>
    </citation>
    <scope>NUCLEOTIDE SEQUENCE [LARGE SCALE GENOMIC DNA]</scope>
    <source>
        <strain evidence="2 3">PG-251-APC-1</strain>
    </source>
</reference>
<protein>
    <submittedName>
        <fullName evidence="2">SH3 domain-containing protein</fullName>
    </submittedName>
</protein>
<dbReference type="AlphaFoldDB" id="A0A848CF64"/>
<dbReference type="Gene3D" id="2.30.30.40">
    <property type="entry name" value="SH3 Domains"/>
    <property type="match status" value="1"/>
</dbReference>
<dbReference type="Proteomes" id="UP000522333">
    <property type="component" value="Unassembled WGS sequence"/>
</dbReference>